<reference evidence="3 4" key="2">
    <citation type="journal article" date="2016" name="Int. J. Syst. Evol. Microbiol.">
        <title>Taxonomy of haemolytic and/or proteolytic strains of the genus Acinetobacter with the proposal of Acinetobacter courvalinii sp. nov. (genomic species 14 sensu Bouvet &amp; Jeanjean), Acinetobacter dispersus sp. nov. (genomic species 17), Acinetobacter modestus sp. nov., Acinetobacter proteolyticus sp. nov. and Acinetobacter vivianii sp. nov.</title>
        <authorList>
            <person name="Nemec A."/>
            <person name="Radolfova-Krizova L."/>
            <person name="Maixnerova M."/>
            <person name="Vrestiakova E."/>
            <person name="Jezek P."/>
            <person name="Sedo O."/>
        </authorList>
    </citation>
    <scope>NUCLEOTIDE SEQUENCE [LARGE SCALE GENOMIC DNA]</scope>
    <source>
        <strain evidence="3 4">NIPH 236</strain>
    </source>
</reference>
<organism evidence="3 4">
    <name type="scientific">Acinetobacter modestus</name>
    <dbReference type="NCBI Taxonomy" id="1776740"/>
    <lineage>
        <taxon>Bacteria</taxon>
        <taxon>Pseudomonadati</taxon>
        <taxon>Pseudomonadota</taxon>
        <taxon>Gammaproteobacteria</taxon>
        <taxon>Moraxellales</taxon>
        <taxon>Moraxellaceae</taxon>
        <taxon>Acinetobacter</taxon>
    </lineage>
</organism>
<feature type="region of interest" description="Disordered" evidence="1">
    <location>
        <begin position="36"/>
        <end position="59"/>
    </location>
</feature>
<dbReference type="GeneID" id="92833762"/>
<protein>
    <recommendedName>
        <fullName evidence="5">Lipoprotein</fullName>
    </recommendedName>
</protein>
<feature type="region of interest" description="Disordered" evidence="1">
    <location>
        <begin position="211"/>
        <end position="235"/>
    </location>
</feature>
<evidence type="ECO:0000256" key="2">
    <source>
        <dbReference type="SAM" id="SignalP"/>
    </source>
</evidence>
<feature type="compositionally biased region" description="Polar residues" evidence="1">
    <location>
        <begin position="45"/>
        <end position="54"/>
    </location>
</feature>
<comment type="caution">
    <text evidence="3">The sequence shown here is derived from an EMBL/GenBank/DDBJ whole genome shotgun (WGS) entry which is preliminary data.</text>
</comment>
<dbReference type="Proteomes" id="UP000013190">
    <property type="component" value="Unassembled WGS sequence"/>
</dbReference>
<evidence type="ECO:0000313" key="4">
    <source>
        <dbReference type="Proteomes" id="UP000013190"/>
    </source>
</evidence>
<accession>A0ABN0JRU7</accession>
<evidence type="ECO:0000256" key="1">
    <source>
        <dbReference type="SAM" id="MobiDB-lite"/>
    </source>
</evidence>
<dbReference type="EMBL" id="APOJ01000015">
    <property type="protein sequence ID" value="ENU28218.1"/>
    <property type="molecule type" value="Genomic_DNA"/>
</dbReference>
<evidence type="ECO:0008006" key="5">
    <source>
        <dbReference type="Google" id="ProtNLM"/>
    </source>
</evidence>
<name>A0ABN0JRU7_9GAMM</name>
<sequence length="235" mass="25926">MKKFSLSVFLCSLTISLVACGENFLASNVSLGGSGSGAQKPVPGSNDNSSNPSTGDGDETYEYVAKIPADIQSICSGVERHMRFVEAESKLPIPADTLRSLSISPLQIEIHNTTPNYIYEMIPNCRPVDFKIGSMNIEASQSFKCVSEQNSIQVLKPFETRTYEIDLKFAITQEPITISYYAFYSTELPSSDTIWDKCGTTQTTVLMYKRRVPKTEDNDTSLPPIELPSEAEPPQ</sequence>
<proteinExistence type="predicted"/>
<dbReference type="RefSeq" id="WP_004659094.1">
    <property type="nucleotide sequence ID" value="NZ_BMDV01000005.1"/>
</dbReference>
<reference evidence="4" key="1">
    <citation type="submission" date="2013-02" db="EMBL/GenBank/DDBJ databases">
        <title>The Genome Sequence of Acinetobacter sp. NIPH 236.</title>
        <authorList>
            <consortium name="The Broad Institute Genome Sequencing Platform"/>
            <consortium name="The Broad Institute Genome Sequencing Center for Infectious Disease"/>
            <person name="Cerqueira G."/>
            <person name="Feldgarden M."/>
            <person name="Courvalin P."/>
            <person name="Perichon B."/>
            <person name="Grillot-Courvalin C."/>
            <person name="Clermont D."/>
            <person name="Rocha E."/>
            <person name="Yoon E.-J."/>
            <person name="Nemec A."/>
            <person name="Walker B."/>
            <person name="Young S.K."/>
            <person name="Zeng Q."/>
            <person name="Gargeya S."/>
            <person name="Fitzgerald M."/>
            <person name="Haas B."/>
            <person name="Abouelleil A."/>
            <person name="Alvarado L."/>
            <person name="Arachchi H.M."/>
            <person name="Berlin A.M."/>
            <person name="Chapman S.B."/>
            <person name="Dewar J."/>
            <person name="Goldberg J."/>
            <person name="Griggs A."/>
            <person name="Gujja S."/>
            <person name="Hansen M."/>
            <person name="Howarth C."/>
            <person name="Imamovic A."/>
            <person name="Larimer J."/>
            <person name="McCowan C."/>
            <person name="Murphy C."/>
            <person name="Neiman D."/>
            <person name="Pearson M."/>
            <person name="Priest M."/>
            <person name="Roberts A."/>
            <person name="Saif S."/>
            <person name="Shea T."/>
            <person name="Sisk P."/>
            <person name="Sykes S."/>
            <person name="Wortman J."/>
            <person name="Nusbaum C."/>
            <person name="Birren B."/>
        </authorList>
    </citation>
    <scope>NUCLEOTIDE SEQUENCE [LARGE SCALE GENOMIC DNA]</scope>
    <source>
        <strain evidence="4">NIPH 236</strain>
    </source>
</reference>
<gene>
    <name evidence="3" type="ORF">F992_00326</name>
</gene>
<evidence type="ECO:0000313" key="3">
    <source>
        <dbReference type="EMBL" id="ENU28218.1"/>
    </source>
</evidence>
<feature type="chain" id="PRO_5046805022" description="Lipoprotein" evidence="2">
    <location>
        <begin position="22"/>
        <end position="235"/>
    </location>
</feature>
<keyword evidence="4" id="KW-1185">Reference proteome</keyword>
<feature type="signal peptide" evidence="2">
    <location>
        <begin position="1"/>
        <end position="21"/>
    </location>
</feature>
<dbReference type="PROSITE" id="PS51257">
    <property type="entry name" value="PROKAR_LIPOPROTEIN"/>
    <property type="match status" value="1"/>
</dbReference>
<keyword evidence="2" id="KW-0732">Signal</keyword>